<feature type="region of interest" description="Disordered" evidence="1">
    <location>
        <begin position="101"/>
        <end position="185"/>
    </location>
</feature>
<gene>
    <name evidence="2" type="ORF">EZS28_042858</name>
</gene>
<dbReference type="EMBL" id="SNRW01025301">
    <property type="protein sequence ID" value="KAA6361615.1"/>
    <property type="molecule type" value="Genomic_DNA"/>
</dbReference>
<sequence length="185" mass="21936">IISKLFLTPTEDDSVEVSLKINLKRRNLLFQKLIFAFKEVENCKERLQIMDIDDQFMNGQTGDISAYDDYEDKRRGRDENEDDLEIWTFGVELSENIEDELKNKTLKNKKQENENENEYSPEEFNTPKSQQQQNVQEGEEQLHKTGKIKHDNIEKDESITKHRKQSANKKMRPKKQEKKDTSPQE</sequence>
<feature type="compositionally biased region" description="Basic residues" evidence="1">
    <location>
        <begin position="161"/>
        <end position="176"/>
    </location>
</feature>
<protein>
    <submittedName>
        <fullName evidence="2">Uncharacterized protein</fullName>
    </submittedName>
</protein>
<feature type="compositionally biased region" description="Basic and acidic residues" evidence="1">
    <location>
        <begin position="101"/>
        <end position="113"/>
    </location>
</feature>
<reference evidence="2 3" key="1">
    <citation type="submission" date="2019-03" db="EMBL/GenBank/DDBJ databases">
        <title>Single cell metagenomics reveals metabolic interactions within the superorganism composed of flagellate Streblomastix strix and complex community of Bacteroidetes bacteria on its surface.</title>
        <authorList>
            <person name="Treitli S.C."/>
            <person name="Kolisko M."/>
            <person name="Husnik F."/>
            <person name="Keeling P."/>
            <person name="Hampl V."/>
        </authorList>
    </citation>
    <scope>NUCLEOTIDE SEQUENCE [LARGE SCALE GENOMIC DNA]</scope>
    <source>
        <strain evidence="2">ST1C</strain>
    </source>
</reference>
<proteinExistence type="predicted"/>
<evidence type="ECO:0000256" key="1">
    <source>
        <dbReference type="SAM" id="MobiDB-lite"/>
    </source>
</evidence>
<feature type="region of interest" description="Disordered" evidence="1">
    <location>
        <begin position="60"/>
        <end position="81"/>
    </location>
</feature>
<evidence type="ECO:0000313" key="3">
    <source>
        <dbReference type="Proteomes" id="UP000324800"/>
    </source>
</evidence>
<evidence type="ECO:0000313" key="2">
    <source>
        <dbReference type="EMBL" id="KAA6361615.1"/>
    </source>
</evidence>
<comment type="caution">
    <text evidence="2">The sequence shown here is derived from an EMBL/GenBank/DDBJ whole genome shotgun (WGS) entry which is preliminary data.</text>
</comment>
<dbReference type="AlphaFoldDB" id="A0A5J4TW59"/>
<feature type="compositionally biased region" description="Basic and acidic residues" evidence="1">
    <location>
        <begin position="140"/>
        <end position="160"/>
    </location>
</feature>
<feature type="non-terminal residue" evidence="2">
    <location>
        <position position="1"/>
    </location>
</feature>
<name>A0A5J4TW59_9EUKA</name>
<accession>A0A5J4TW59</accession>
<dbReference type="Proteomes" id="UP000324800">
    <property type="component" value="Unassembled WGS sequence"/>
</dbReference>
<organism evidence="2 3">
    <name type="scientific">Streblomastix strix</name>
    <dbReference type="NCBI Taxonomy" id="222440"/>
    <lineage>
        <taxon>Eukaryota</taxon>
        <taxon>Metamonada</taxon>
        <taxon>Preaxostyla</taxon>
        <taxon>Oxymonadida</taxon>
        <taxon>Streblomastigidae</taxon>
        <taxon>Streblomastix</taxon>
    </lineage>
</organism>